<dbReference type="KEGG" id="dord:105993455"/>
<proteinExistence type="inferred from homology"/>
<keyword evidence="3" id="KW-1185">Reference proteome</keyword>
<organism evidence="3 5">
    <name type="scientific">Dipodomys ordii</name>
    <name type="common">Ord's kangaroo rat</name>
    <dbReference type="NCBI Taxonomy" id="10020"/>
    <lineage>
        <taxon>Eukaryota</taxon>
        <taxon>Metazoa</taxon>
        <taxon>Chordata</taxon>
        <taxon>Craniata</taxon>
        <taxon>Vertebrata</taxon>
        <taxon>Euteleostomi</taxon>
        <taxon>Mammalia</taxon>
        <taxon>Eutheria</taxon>
        <taxon>Euarchontoglires</taxon>
        <taxon>Glires</taxon>
        <taxon>Rodentia</taxon>
        <taxon>Castorimorpha</taxon>
        <taxon>Heteromyidae</taxon>
        <taxon>Dipodomyinae</taxon>
        <taxon>Dipodomys</taxon>
    </lineage>
</organism>
<dbReference type="OrthoDB" id="9421954at2759"/>
<dbReference type="PANTHER" id="PTHR23430">
    <property type="entry name" value="HISTONE H2A"/>
    <property type="match status" value="1"/>
</dbReference>
<evidence type="ECO:0000313" key="4">
    <source>
        <dbReference type="RefSeq" id="XP_012882180.1"/>
    </source>
</evidence>
<name>A0A1S3G054_DIPOR</name>
<dbReference type="AlphaFoldDB" id="A0A1S3G054"/>
<dbReference type="PRINTS" id="PR00620">
    <property type="entry name" value="HISTONEH2A"/>
</dbReference>
<dbReference type="SUPFAM" id="SSF47113">
    <property type="entry name" value="Histone-fold"/>
    <property type="match status" value="1"/>
</dbReference>
<dbReference type="CDD" id="cd00074">
    <property type="entry name" value="HFD_H2A"/>
    <property type="match status" value="1"/>
</dbReference>
<dbReference type="GO" id="GO:0030527">
    <property type="term" value="F:structural constituent of chromatin"/>
    <property type="evidence" value="ECO:0007669"/>
    <property type="project" value="InterPro"/>
</dbReference>
<evidence type="ECO:0000259" key="2">
    <source>
        <dbReference type="Pfam" id="PF00125"/>
    </source>
</evidence>
<evidence type="ECO:0000313" key="5">
    <source>
        <dbReference type="RefSeq" id="XP_012882181.1"/>
    </source>
</evidence>
<comment type="similarity">
    <text evidence="1">Belongs to the histone H2A family.</text>
</comment>
<dbReference type="InterPro" id="IPR007125">
    <property type="entry name" value="H2A/H2B/H3"/>
</dbReference>
<dbReference type="RefSeq" id="XP_012882180.1">
    <property type="nucleotide sequence ID" value="XM_013026726.1"/>
</dbReference>
<comment type="subunit">
    <text evidence="1">The nucleosome is a histone octamer containing two molecules each of H2A, H2B, H3 and H4 assembled in one H3-H4 heterotetramer and two H2A-H2B heterodimers. The octamer wraps approximately 147 bp of DNA.</text>
</comment>
<comment type="subcellular location">
    <subcellularLocation>
        <location evidence="1">Nucleus</location>
    </subcellularLocation>
</comment>
<feature type="domain" description="Core Histone H2A/H2B/H3" evidence="2">
    <location>
        <begin position="3"/>
        <end position="81"/>
    </location>
</feature>
<dbReference type="Proteomes" id="UP000081671">
    <property type="component" value="Unplaced"/>
</dbReference>
<dbReference type="GO" id="GO:0003677">
    <property type="term" value="F:DNA binding"/>
    <property type="evidence" value="ECO:0007669"/>
    <property type="project" value="UniProtKB-KW"/>
</dbReference>
<dbReference type="GO" id="GO:0005634">
    <property type="term" value="C:nucleus"/>
    <property type="evidence" value="ECO:0007669"/>
    <property type="project" value="UniProtKB-SubCell"/>
</dbReference>
<dbReference type="GO" id="GO:0000786">
    <property type="term" value="C:nucleosome"/>
    <property type="evidence" value="ECO:0007669"/>
    <property type="project" value="UniProtKB-KW"/>
</dbReference>
<keyword evidence="1" id="KW-0158">Chromosome</keyword>
<dbReference type="InterPro" id="IPR002119">
    <property type="entry name" value="Histone_H2A"/>
</dbReference>
<accession>A0A1S3G054</accession>
<protein>
    <recommendedName>
        <fullName evidence="1">Histone H2A</fullName>
    </recommendedName>
</protein>
<dbReference type="RefSeq" id="XP_012882181.1">
    <property type="nucleotide sequence ID" value="XM_013026727.1"/>
</dbReference>
<gene>
    <name evidence="5" type="primary">LOC105993456</name>
    <name evidence="4" type="synonym">LOC105993455</name>
</gene>
<keyword evidence="1" id="KW-0539">Nucleus</keyword>
<reference evidence="4 5" key="1">
    <citation type="submission" date="2025-04" db="UniProtKB">
        <authorList>
            <consortium name="RefSeq"/>
        </authorList>
    </citation>
    <scope>IDENTIFICATION</scope>
    <source>
        <tissue evidence="4 5">Kidney</tissue>
    </source>
</reference>
<evidence type="ECO:0000313" key="3">
    <source>
        <dbReference type="Proteomes" id="UP000081671"/>
    </source>
</evidence>
<dbReference type="SMART" id="SM00414">
    <property type="entry name" value="H2A"/>
    <property type="match status" value="1"/>
</dbReference>
<dbReference type="GeneID" id="105993456"/>
<dbReference type="InterPro" id="IPR009072">
    <property type="entry name" value="Histone-fold"/>
</dbReference>
<dbReference type="GO" id="GO:0046982">
    <property type="term" value="F:protein heterodimerization activity"/>
    <property type="evidence" value="ECO:0007669"/>
    <property type="project" value="InterPro"/>
</dbReference>
<dbReference type="Gene3D" id="1.10.20.10">
    <property type="entry name" value="Histone, subunit A"/>
    <property type="match status" value="1"/>
</dbReference>
<dbReference type="KEGG" id="dord:105993456"/>
<evidence type="ECO:0000256" key="1">
    <source>
        <dbReference type="RuleBase" id="RU003767"/>
    </source>
</evidence>
<dbReference type="Pfam" id="PF00125">
    <property type="entry name" value="Histone"/>
    <property type="match status" value="1"/>
</dbReference>
<sequence>MPKSKRRPTTRSARAELQFPVSRVDRFLREDKYAQRLCSLTPVFLTGILEYLVSNILDLAGKEARRNGTTCITPEHVKMVVENQKEFQFIHHNIKALGGEMTKPKE</sequence>
<dbReference type="GeneID" id="105993455"/>
<keyword evidence="1" id="KW-0544">Nucleosome core</keyword>
<keyword evidence="1" id="KW-0238">DNA-binding</keyword>